<accession>A0A8C9AZ61</accession>
<reference evidence="9" key="2">
    <citation type="submission" date="2025-09" db="UniProtKB">
        <authorList>
            <consortium name="Ensembl"/>
        </authorList>
    </citation>
    <scope>IDENTIFICATION</scope>
</reference>
<dbReference type="CDD" id="cd05716">
    <property type="entry name" value="IgV_pIgR_like"/>
    <property type="match status" value="1"/>
</dbReference>
<keyword evidence="5" id="KW-1015">Disulfide bond</keyword>
<dbReference type="PANTHER" id="PTHR11860:SF103">
    <property type="entry name" value="CMRF35-LIKE MOLECULE 7"/>
    <property type="match status" value="1"/>
</dbReference>
<dbReference type="AlphaFoldDB" id="A0A8C9AZ61"/>
<proteinExistence type="predicted"/>
<dbReference type="FunFam" id="2.60.40.10:FF:000370">
    <property type="entry name" value="CMRF35-like molecule 1"/>
    <property type="match status" value="1"/>
</dbReference>
<evidence type="ECO:0000256" key="6">
    <source>
        <dbReference type="SAM" id="MobiDB-lite"/>
    </source>
</evidence>
<dbReference type="InterPro" id="IPR007110">
    <property type="entry name" value="Ig-like_dom"/>
</dbReference>
<dbReference type="InterPro" id="IPR003599">
    <property type="entry name" value="Ig_sub"/>
</dbReference>
<comment type="subcellular location">
    <subcellularLocation>
        <location evidence="1">Membrane</location>
    </subcellularLocation>
</comment>
<evidence type="ECO:0000256" key="1">
    <source>
        <dbReference type="ARBA" id="ARBA00004370"/>
    </source>
</evidence>
<name>A0A8C9AZ61_PROSS</name>
<dbReference type="PROSITE" id="PS50835">
    <property type="entry name" value="IG_LIKE"/>
    <property type="match status" value="1"/>
</dbReference>
<keyword evidence="4" id="KW-0472">Membrane</keyword>
<organism evidence="9 10">
    <name type="scientific">Prolemur simus</name>
    <name type="common">Greater bamboo lemur</name>
    <name type="synonym">Hapalemur simus</name>
    <dbReference type="NCBI Taxonomy" id="1328070"/>
    <lineage>
        <taxon>Eukaryota</taxon>
        <taxon>Metazoa</taxon>
        <taxon>Chordata</taxon>
        <taxon>Craniata</taxon>
        <taxon>Vertebrata</taxon>
        <taxon>Euteleostomi</taxon>
        <taxon>Mammalia</taxon>
        <taxon>Eutheria</taxon>
        <taxon>Euarchontoglires</taxon>
        <taxon>Primates</taxon>
        <taxon>Strepsirrhini</taxon>
        <taxon>Lemuriformes</taxon>
        <taxon>Lemuridae</taxon>
        <taxon>Prolemur</taxon>
    </lineage>
</organism>
<evidence type="ECO:0000256" key="4">
    <source>
        <dbReference type="ARBA" id="ARBA00023136"/>
    </source>
</evidence>
<evidence type="ECO:0000313" key="10">
    <source>
        <dbReference type="Proteomes" id="UP000694414"/>
    </source>
</evidence>
<feature type="region of interest" description="Disordered" evidence="6">
    <location>
        <begin position="124"/>
        <end position="147"/>
    </location>
</feature>
<evidence type="ECO:0000259" key="8">
    <source>
        <dbReference type="PROSITE" id="PS50835"/>
    </source>
</evidence>
<dbReference type="SUPFAM" id="SSF48726">
    <property type="entry name" value="Immunoglobulin"/>
    <property type="match status" value="1"/>
</dbReference>
<dbReference type="SMART" id="SM00409">
    <property type="entry name" value="IG"/>
    <property type="match status" value="1"/>
</dbReference>
<evidence type="ECO:0000313" key="9">
    <source>
        <dbReference type="Ensembl" id="ENSPSMP00000037356.1"/>
    </source>
</evidence>
<dbReference type="InterPro" id="IPR013106">
    <property type="entry name" value="Ig_V-set"/>
</dbReference>
<evidence type="ECO:0000256" key="3">
    <source>
        <dbReference type="ARBA" id="ARBA00022729"/>
    </source>
</evidence>
<dbReference type="PANTHER" id="PTHR11860">
    <property type="entry name" value="POLYMERIC-IMMUNOGLOBULIN RECEPTOR"/>
    <property type="match status" value="1"/>
</dbReference>
<evidence type="ECO:0000256" key="2">
    <source>
        <dbReference type="ARBA" id="ARBA00022692"/>
    </source>
</evidence>
<feature type="compositionally biased region" description="Polar residues" evidence="6">
    <location>
        <begin position="129"/>
        <end position="147"/>
    </location>
</feature>
<dbReference type="GO" id="GO:0005886">
    <property type="term" value="C:plasma membrane"/>
    <property type="evidence" value="ECO:0007669"/>
    <property type="project" value="TreeGrafter"/>
</dbReference>
<reference evidence="9" key="1">
    <citation type="submission" date="2025-08" db="UniProtKB">
        <authorList>
            <consortium name="Ensembl"/>
        </authorList>
    </citation>
    <scope>IDENTIFICATION</scope>
</reference>
<dbReference type="Ensembl" id="ENSPSMT00000043026.1">
    <property type="protein sequence ID" value="ENSPSMP00000037356.1"/>
    <property type="gene ID" value="ENSPSMG00000025672.1"/>
</dbReference>
<protein>
    <recommendedName>
        <fullName evidence="8">Ig-like domain-containing protein</fullName>
    </recommendedName>
</protein>
<dbReference type="GeneTree" id="ENSGT00940000162729"/>
<dbReference type="Pfam" id="PF07686">
    <property type="entry name" value="V-set"/>
    <property type="match status" value="1"/>
</dbReference>
<sequence>MWLPPALLLLSLSGCVSIQGPEFVRGPERGLVTVQCRYNQGWETHNKWWCRGGIWHLCKILVQTRGSEQEKKSGRVSIRDSWRDRSFTVTMEGLRQDDADTYWCGIQKAGTDLGTQVKVIVDPVGTDSYPESSSSNRLPDHLGSSNR</sequence>
<evidence type="ECO:0000256" key="5">
    <source>
        <dbReference type="ARBA" id="ARBA00023157"/>
    </source>
</evidence>
<feature type="signal peptide" evidence="7">
    <location>
        <begin position="1"/>
        <end position="18"/>
    </location>
</feature>
<dbReference type="Gene3D" id="2.60.40.10">
    <property type="entry name" value="Immunoglobulins"/>
    <property type="match status" value="1"/>
</dbReference>
<dbReference type="InterPro" id="IPR013783">
    <property type="entry name" value="Ig-like_fold"/>
</dbReference>
<feature type="chain" id="PRO_5034648213" description="Ig-like domain-containing protein" evidence="7">
    <location>
        <begin position="19"/>
        <end position="147"/>
    </location>
</feature>
<evidence type="ECO:0000256" key="7">
    <source>
        <dbReference type="SAM" id="SignalP"/>
    </source>
</evidence>
<keyword evidence="2" id="KW-0812">Transmembrane</keyword>
<dbReference type="InterPro" id="IPR036179">
    <property type="entry name" value="Ig-like_dom_sf"/>
</dbReference>
<dbReference type="GO" id="GO:0004888">
    <property type="term" value="F:transmembrane signaling receptor activity"/>
    <property type="evidence" value="ECO:0007669"/>
    <property type="project" value="TreeGrafter"/>
</dbReference>
<dbReference type="InterPro" id="IPR050671">
    <property type="entry name" value="CD300_family_receptors"/>
</dbReference>
<keyword evidence="10" id="KW-1185">Reference proteome</keyword>
<keyword evidence="3 7" id="KW-0732">Signal</keyword>
<dbReference type="Proteomes" id="UP000694414">
    <property type="component" value="Unplaced"/>
</dbReference>
<feature type="domain" description="Ig-like" evidence="8">
    <location>
        <begin position="5"/>
        <end position="120"/>
    </location>
</feature>